<evidence type="ECO:0000256" key="7">
    <source>
        <dbReference type="ARBA" id="ARBA00022840"/>
    </source>
</evidence>
<evidence type="ECO:0000256" key="4">
    <source>
        <dbReference type="ARBA" id="ARBA00022679"/>
    </source>
</evidence>
<evidence type="ECO:0000256" key="2">
    <source>
        <dbReference type="ARBA" id="ARBA00012438"/>
    </source>
</evidence>
<keyword evidence="4" id="KW-0808">Transferase</keyword>
<dbReference type="InterPro" id="IPR003018">
    <property type="entry name" value="GAF"/>
</dbReference>
<dbReference type="Gene3D" id="3.30.565.10">
    <property type="entry name" value="Histidine kinase-like ATPase, C-terminal domain"/>
    <property type="match status" value="1"/>
</dbReference>
<comment type="catalytic activity">
    <reaction evidence="1">
        <text>ATP + protein L-histidine = ADP + protein N-phospho-L-histidine.</text>
        <dbReference type="EC" id="2.7.13.3"/>
    </reaction>
</comment>
<accession>A0ABW7FA36</accession>
<dbReference type="InterPro" id="IPR036890">
    <property type="entry name" value="HATPase_C_sf"/>
</dbReference>
<evidence type="ECO:0000256" key="6">
    <source>
        <dbReference type="ARBA" id="ARBA00022777"/>
    </source>
</evidence>
<dbReference type="SMART" id="SM00388">
    <property type="entry name" value="HisKA"/>
    <property type="match status" value="1"/>
</dbReference>
<dbReference type="Gene3D" id="1.10.287.130">
    <property type="match status" value="1"/>
</dbReference>
<evidence type="ECO:0000259" key="11">
    <source>
        <dbReference type="PROSITE" id="PS50110"/>
    </source>
</evidence>
<keyword evidence="7" id="KW-0067">ATP-binding</keyword>
<feature type="domain" description="Response regulatory" evidence="11">
    <location>
        <begin position="572"/>
        <end position="688"/>
    </location>
</feature>
<dbReference type="NCBIfam" id="TIGR00229">
    <property type="entry name" value="sensory_box"/>
    <property type="match status" value="1"/>
</dbReference>
<keyword evidence="14" id="KW-1185">Reference proteome</keyword>
<dbReference type="SUPFAM" id="SSF55781">
    <property type="entry name" value="GAF domain-like"/>
    <property type="match status" value="1"/>
</dbReference>
<dbReference type="SMART" id="SM00091">
    <property type="entry name" value="PAS"/>
    <property type="match status" value="1"/>
</dbReference>
<protein>
    <recommendedName>
        <fullName evidence="2">histidine kinase</fullName>
        <ecNumber evidence="2">2.7.13.3</ecNumber>
    </recommendedName>
</protein>
<dbReference type="SUPFAM" id="SSF52172">
    <property type="entry name" value="CheY-like"/>
    <property type="match status" value="1"/>
</dbReference>
<dbReference type="CDD" id="cd00082">
    <property type="entry name" value="HisKA"/>
    <property type="match status" value="1"/>
</dbReference>
<proteinExistence type="predicted"/>
<dbReference type="PRINTS" id="PR00344">
    <property type="entry name" value="BCTRLSENSOR"/>
</dbReference>
<dbReference type="Gene3D" id="3.30.450.20">
    <property type="entry name" value="PAS domain"/>
    <property type="match status" value="1"/>
</dbReference>
<dbReference type="EMBL" id="JBIGHV010000012">
    <property type="protein sequence ID" value="MFG6433424.1"/>
    <property type="molecule type" value="Genomic_DNA"/>
</dbReference>
<organism evidence="13 14">
    <name type="scientific">Pelomonas parva</name>
    <dbReference type="NCBI Taxonomy" id="3299032"/>
    <lineage>
        <taxon>Bacteria</taxon>
        <taxon>Pseudomonadati</taxon>
        <taxon>Pseudomonadota</taxon>
        <taxon>Betaproteobacteria</taxon>
        <taxon>Burkholderiales</taxon>
        <taxon>Sphaerotilaceae</taxon>
        <taxon>Roseateles</taxon>
    </lineage>
</organism>
<sequence>MAPATPAGTPQAVDDLTVYRSLFAAYPDALLLVDGDGRIVLANPAATALLGYASDEFLRLSVDELVPDSIRPRHASYRQAYAGAPKARPMGTQMELVAKRRDGSEVMVEIALSPLQSHGLPFVVAAIRGIGAYPRVKQALLRARYSEHLAQLGRIAVDERDPQQLLMQVPAIAAQALEVDFASVLLLEAHRLEFNVVGRFGEMAGEPVGARMANRVDTPAGYVLSLARPVSVDDLGLETRFQVPAIYLDAGITSLLAVPLTDRGRMVGVLCVQSRSARQFGQDETRFLESMANLLATCLQRAHSEEALNHAQRLESVGQLTGGIAHDFNNLLTVIQGNLQVLEELPALAGAEVGQQLVSAATRAARRGAELTAKLLAFSRRQVLQPTAVDVGVMLHSLADMLRRTLDQRIAISVELADDCPAVLADPGQLEAALLNIAINARDAMPDGGALRFTAGLAGALPAPVRREIDDVSAQDERFVRIAIADTGSGMPEEVKERAFEPFFTTKQVGRGTGLGLSTVYGFAKQSRGAVAIASAPDAGTTISLYLPRPWTEQIRDAEPGRDVDSIPQGLKVLLVEDDAEVRAVARQFLDTLGCQVTTSPTAEQALLLLTPDAPFDLLLTDIALGAGMRGTELARLAQARLPRLAILLMSGFSAELLDADRDSPPGWELLPKPYRRGELAQAIARVLNN</sequence>
<keyword evidence="3 9" id="KW-0597">Phosphoprotein</keyword>
<dbReference type="SUPFAM" id="SSF55874">
    <property type="entry name" value="ATPase domain of HSP90 chaperone/DNA topoisomerase II/histidine kinase"/>
    <property type="match status" value="1"/>
</dbReference>
<dbReference type="InterPro" id="IPR004358">
    <property type="entry name" value="Sig_transdc_His_kin-like_C"/>
</dbReference>
<dbReference type="SMART" id="SM00448">
    <property type="entry name" value="REC"/>
    <property type="match status" value="1"/>
</dbReference>
<dbReference type="SUPFAM" id="SSF47384">
    <property type="entry name" value="Homodimeric domain of signal transducing histidine kinase"/>
    <property type="match status" value="1"/>
</dbReference>
<feature type="modified residue" description="4-aspartylphosphate" evidence="9">
    <location>
        <position position="622"/>
    </location>
</feature>
<feature type="domain" description="PAS" evidence="12">
    <location>
        <begin position="15"/>
        <end position="84"/>
    </location>
</feature>
<gene>
    <name evidence="13" type="ORF">ACG00Y_26190</name>
</gene>
<dbReference type="InterPro" id="IPR003594">
    <property type="entry name" value="HATPase_dom"/>
</dbReference>
<keyword evidence="6" id="KW-0418">Kinase</keyword>
<dbReference type="InterPro" id="IPR000014">
    <property type="entry name" value="PAS"/>
</dbReference>
<evidence type="ECO:0000313" key="13">
    <source>
        <dbReference type="EMBL" id="MFG6433424.1"/>
    </source>
</evidence>
<name>A0ABW7FA36_9BURK</name>
<evidence type="ECO:0000256" key="5">
    <source>
        <dbReference type="ARBA" id="ARBA00022741"/>
    </source>
</evidence>
<evidence type="ECO:0000313" key="14">
    <source>
        <dbReference type="Proteomes" id="UP001606210"/>
    </source>
</evidence>
<dbReference type="InterPro" id="IPR036097">
    <property type="entry name" value="HisK_dim/P_sf"/>
</dbReference>
<evidence type="ECO:0000259" key="12">
    <source>
        <dbReference type="PROSITE" id="PS50112"/>
    </source>
</evidence>
<dbReference type="Pfam" id="PF02518">
    <property type="entry name" value="HATPase_c"/>
    <property type="match status" value="1"/>
</dbReference>
<dbReference type="Pfam" id="PF00989">
    <property type="entry name" value="PAS"/>
    <property type="match status" value="1"/>
</dbReference>
<dbReference type="SMART" id="SM00387">
    <property type="entry name" value="HATPase_c"/>
    <property type="match status" value="1"/>
</dbReference>
<comment type="caution">
    <text evidence="13">The sequence shown here is derived from an EMBL/GenBank/DDBJ whole genome shotgun (WGS) entry which is preliminary data.</text>
</comment>
<dbReference type="Pfam" id="PF00072">
    <property type="entry name" value="Response_reg"/>
    <property type="match status" value="1"/>
</dbReference>
<evidence type="ECO:0000256" key="8">
    <source>
        <dbReference type="ARBA" id="ARBA00023012"/>
    </source>
</evidence>
<dbReference type="Gene3D" id="3.30.450.40">
    <property type="match status" value="1"/>
</dbReference>
<dbReference type="Gene3D" id="3.40.50.2300">
    <property type="match status" value="1"/>
</dbReference>
<dbReference type="Pfam" id="PF00512">
    <property type="entry name" value="HisKA"/>
    <property type="match status" value="1"/>
</dbReference>
<evidence type="ECO:0000256" key="9">
    <source>
        <dbReference type="PROSITE-ProRule" id="PRU00169"/>
    </source>
</evidence>
<dbReference type="InterPro" id="IPR035965">
    <property type="entry name" value="PAS-like_dom_sf"/>
</dbReference>
<dbReference type="SMART" id="SM00065">
    <property type="entry name" value="GAF"/>
    <property type="match status" value="1"/>
</dbReference>
<evidence type="ECO:0000259" key="10">
    <source>
        <dbReference type="PROSITE" id="PS50109"/>
    </source>
</evidence>
<dbReference type="PROSITE" id="PS50109">
    <property type="entry name" value="HIS_KIN"/>
    <property type="match status" value="1"/>
</dbReference>
<dbReference type="SUPFAM" id="SSF55785">
    <property type="entry name" value="PYP-like sensor domain (PAS domain)"/>
    <property type="match status" value="1"/>
</dbReference>
<dbReference type="PROSITE" id="PS50110">
    <property type="entry name" value="RESPONSE_REGULATORY"/>
    <property type="match status" value="1"/>
</dbReference>
<dbReference type="Pfam" id="PF01590">
    <property type="entry name" value="GAF"/>
    <property type="match status" value="1"/>
</dbReference>
<dbReference type="InterPro" id="IPR003661">
    <property type="entry name" value="HisK_dim/P_dom"/>
</dbReference>
<dbReference type="Proteomes" id="UP001606210">
    <property type="component" value="Unassembled WGS sequence"/>
</dbReference>
<dbReference type="EC" id="2.7.13.3" evidence="2"/>
<dbReference type="PANTHER" id="PTHR43065:SF49">
    <property type="entry name" value="HISTIDINE KINASE"/>
    <property type="match status" value="1"/>
</dbReference>
<dbReference type="CDD" id="cd00130">
    <property type="entry name" value="PAS"/>
    <property type="match status" value="1"/>
</dbReference>
<reference evidence="13 14" key="1">
    <citation type="submission" date="2024-08" db="EMBL/GenBank/DDBJ databases">
        <authorList>
            <person name="Lu H."/>
        </authorList>
    </citation>
    <scope>NUCLEOTIDE SEQUENCE [LARGE SCALE GENOMIC DNA]</scope>
    <source>
        <strain evidence="13 14">LYH14W</strain>
    </source>
</reference>
<dbReference type="InterPro" id="IPR011006">
    <property type="entry name" value="CheY-like_superfamily"/>
</dbReference>
<dbReference type="InterPro" id="IPR001789">
    <property type="entry name" value="Sig_transdc_resp-reg_receiver"/>
</dbReference>
<evidence type="ECO:0000256" key="3">
    <source>
        <dbReference type="ARBA" id="ARBA00022553"/>
    </source>
</evidence>
<dbReference type="InterPro" id="IPR029016">
    <property type="entry name" value="GAF-like_dom_sf"/>
</dbReference>
<dbReference type="InterPro" id="IPR005467">
    <property type="entry name" value="His_kinase_dom"/>
</dbReference>
<keyword evidence="8" id="KW-0902">Two-component regulatory system</keyword>
<evidence type="ECO:0000256" key="1">
    <source>
        <dbReference type="ARBA" id="ARBA00000085"/>
    </source>
</evidence>
<dbReference type="RefSeq" id="WP_394484130.1">
    <property type="nucleotide sequence ID" value="NZ_JBIGHV010000012.1"/>
</dbReference>
<keyword evidence="5" id="KW-0547">Nucleotide-binding</keyword>
<dbReference type="PANTHER" id="PTHR43065">
    <property type="entry name" value="SENSOR HISTIDINE KINASE"/>
    <property type="match status" value="1"/>
</dbReference>
<dbReference type="PROSITE" id="PS50112">
    <property type="entry name" value="PAS"/>
    <property type="match status" value="1"/>
</dbReference>
<dbReference type="InterPro" id="IPR013767">
    <property type="entry name" value="PAS_fold"/>
</dbReference>
<feature type="domain" description="Histidine kinase" evidence="10">
    <location>
        <begin position="323"/>
        <end position="551"/>
    </location>
</feature>